<gene>
    <name evidence="12" type="ORF">VPR01S_06_00410</name>
</gene>
<evidence type="ECO:0000256" key="9">
    <source>
        <dbReference type="ARBA" id="ARBA00023136"/>
    </source>
</evidence>
<dbReference type="eggNOG" id="COG0810">
    <property type="taxonomic scope" value="Bacteria"/>
</dbReference>
<dbReference type="NCBIfam" id="TIGR01352">
    <property type="entry name" value="tonB_Cterm"/>
    <property type="match status" value="1"/>
</dbReference>
<keyword evidence="7" id="KW-0653">Protein transport</keyword>
<evidence type="ECO:0000256" key="6">
    <source>
        <dbReference type="ARBA" id="ARBA00022692"/>
    </source>
</evidence>
<dbReference type="EMBL" id="BATJ01000006">
    <property type="protein sequence ID" value="GAD67024.1"/>
    <property type="molecule type" value="Genomic_DNA"/>
</dbReference>
<dbReference type="Gene3D" id="3.30.1150.10">
    <property type="match status" value="1"/>
</dbReference>
<reference evidence="12 13" key="1">
    <citation type="submission" date="2013-09" db="EMBL/GenBank/DDBJ databases">
        <title>Whole genome shotgun sequence of Vibrio proteolyticus NBRC 13287.</title>
        <authorList>
            <person name="Isaki S."/>
            <person name="Hosoyama A."/>
            <person name="Numata M."/>
            <person name="Hashimoto M."/>
            <person name="Hosoyama Y."/>
            <person name="Tsuchikane K."/>
            <person name="Noguchi M."/>
            <person name="Hirakata S."/>
            <person name="Ichikawa N."/>
            <person name="Ohji S."/>
            <person name="Yamazoe A."/>
            <person name="Fujita N."/>
        </authorList>
    </citation>
    <scope>NUCLEOTIDE SEQUENCE [LARGE SCALE GENOMIC DNA]</scope>
    <source>
        <strain evidence="12 13">NBRC 13287</strain>
    </source>
</reference>
<keyword evidence="9" id="KW-0472">Membrane</keyword>
<dbReference type="InterPro" id="IPR006260">
    <property type="entry name" value="TonB/TolA_C"/>
</dbReference>
<name>U3BB53_VIBPR</name>
<keyword evidence="8" id="KW-1133">Transmembrane helix</keyword>
<dbReference type="GO" id="GO:0015031">
    <property type="term" value="P:protein transport"/>
    <property type="evidence" value="ECO:0007669"/>
    <property type="project" value="UniProtKB-KW"/>
</dbReference>
<dbReference type="GO" id="GO:0031992">
    <property type="term" value="F:energy transducer activity"/>
    <property type="evidence" value="ECO:0007669"/>
    <property type="project" value="TreeGrafter"/>
</dbReference>
<dbReference type="AlphaFoldDB" id="U3BB53"/>
<evidence type="ECO:0000256" key="8">
    <source>
        <dbReference type="ARBA" id="ARBA00022989"/>
    </source>
</evidence>
<feature type="region of interest" description="Disordered" evidence="10">
    <location>
        <begin position="1"/>
        <end position="81"/>
    </location>
</feature>
<dbReference type="InterPro" id="IPR037682">
    <property type="entry name" value="TonB_C"/>
</dbReference>
<dbReference type="Proteomes" id="UP000016570">
    <property type="component" value="Unassembled WGS sequence"/>
</dbReference>
<evidence type="ECO:0000313" key="13">
    <source>
        <dbReference type="Proteomes" id="UP000016570"/>
    </source>
</evidence>
<keyword evidence="6" id="KW-0812">Transmembrane</keyword>
<dbReference type="PROSITE" id="PS52015">
    <property type="entry name" value="TONB_CTD"/>
    <property type="match status" value="1"/>
</dbReference>
<evidence type="ECO:0000313" key="12">
    <source>
        <dbReference type="EMBL" id="GAD67024.1"/>
    </source>
</evidence>
<keyword evidence="3" id="KW-0813">Transport</keyword>
<evidence type="ECO:0000256" key="3">
    <source>
        <dbReference type="ARBA" id="ARBA00022448"/>
    </source>
</evidence>
<sequence>MQAAAELTSPTKSVATKPAVKKHVTKPIKSKPAQVKSAKPATKQQPKIPEQETPPTPPIDNVKPQPATQGASSEPVMVQKPSFVTRPVAPHYPRLAQKRGIEGVTMYEVWLDENGNQVKQVLIASSGETLLDKSALNAIKQWRFSPHIIAGQKVAHRVQIPVRFKLD</sequence>
<comment type="subcellular location">
    <subcellularLocation>
        <location evidence="1">Cell inner membrane</location>
        <topology evidence="1">Single-pass membrane protein</topology>
        <orientation evidence="1">Periplasmic side</orientation>
    </subcellularLocation>
</comment>
<keyword evidence="4" id="KW-1003">Cell membrane</keyword>
<dbReference type="Pfam" id="PF03544">
    <property type="entry name" value="TonB_C"/>
    <property type="match status" value="1"/>
</dbReference>
<proteinExistence type="inferred from homology"/>
<dbReference type="GO" id="GO:0098797">
    <property type="term" value="C:plasma membrane protein complex"/>
    <property type="evidence" value="ECO:0007669"/>
    <property type="project" value="TreeGrafter"/>
</dbReference>
<dbReference type="STRING" id="1219065.VPR01S_06_00410"/>
<feature type="domain" description="TonB C-terminal" evidence="11">
    <location>
        <begin position="77"/>
        <end position="167"/>
    </location>
</feature>
<evidence type="ECO:0000256" key="7">
    <source>
        <dbReference type="ARBA" id="ARBA00022927"/>
    </source>
</evidence>
<evidence type="ECO:0000256" key="10">
    <source>
        <dbReference type="SAM" id="MobiDB-lite"/>
    </source>
</evidence>
<dbReference type="InterPro" id="IPR051045">
    <property type="entry name" value="TonB-dependent_transducer"/>
</dbReference>
<evidence type="ECO:0000256" key="2">
    <source>
        <dbReference type="ARBA" id="ARBA00006555"/>
    </source>
</evidence>
<protein>
    <recommendedName>
        <fullName evidence="11">TonB C-terminal domain-containing protein</fullName>
    </recommendedName>
</protein>
<feature type="compositionally biased region" description="Basic residues" evidence="10">
    <location>
        <begin position="19"/>
        <end position="29"/>
    </location>
</feature>
<evidence type="ECO:0000259" key="11">
    <source>
        <dbReference type="PROSITE" id="PS52015"/>
    </source>
</evidence>
<dbReference type="PANTHER" id="PTHR33446:SF2">
    <property type="entry name" value="PROTEIN TONB"/>
    <property type="match status" value="1"/>
</dbReference>
<keyword evidence="13" id="KW-1185">Reference proteome</keyword>
<evidence type="ECO:0000256" key="5">
    <source>
        <dbReference type="ARBA" id="ARBA00022519"/>
    </source>
</evidence>
<evidence type="ECO:0000256" key="4">
    <source>
        <dbReference type="ARBA" id="ARBA00022475"/>
    </source>
</evidence>
<dbReference type="GO" id="GO:0055085">
    <property type="term" value="P:transmembrane transport"/>
    <property type="evidence" value="ECO:0007669"/>
    <property type="project" value="InterPro"/>
</dbReference>
<dbReference type="SUPFAM" id="SSF74653">
    <property type="entry name" value="TolA/TonB C-terminal domain"/>
    <property type="match status" value="1"/>
</dbReference>
<dbReference type="PANTHER" id="PTHR33446">
    <property type="entry name" value="PROTEIN TONB-RELATED"/>
    <property type="match status" value="1"/>
</dbReference>
<evidence type="ECO:0000256" key="1">
    <source>
        <dbReference type="ARBA" id="ARBA00004383"/>
    </source>
</evidence>
<comment type="similarity">
    <text evidence="2">Belongs to the TonB family.</text>
</comment>
<accession>U3BB53</accession>
<keyword evidence="5" id="KW-0997">Cell inner membrane</keyword>
<organism evidence="12 13">
    <name type="scientific">Vibrio proteolyticus NBRC 13287</name>
    <dbReference type="NCBI Taxonomy" id="1219065"/>
    <lineage>
        <taxon>Bacteria</taxon>
        <taxon>Pseudomonadati</taxon>
        <taxon>Pseudomonadota</taxon>
        <taxon>Gammaproteobacteria</taxon>
        <taxon>Vibrionales</taxon>
        <taxon>Vibrionaceae</taxon>
        <taxon>Vibrio</taxon>
    </lineage>
</organism>
<comment type="caution">
    <text evidence="12">The sequence shown here is derived from an EMBL/GenBank/DDBJ whole genome shotgun (WGS) entry which is preliminary data.</text>
</comment>